<dbReference type="EMBL" id="JSVU01000008">
    <property type="protein sequence ID" value="KJJ37789.1"/>
    <property type="molecule type" value="Genomic_DNA"/>
</dbReference>
<proteinExistence type="predicted"/>
<reference evidence="3 4" key="1">
    <citation type="submission" date="2014-10" db="EMBL/GenBank/DDBJ databases">
        <title>Genome sequencing of Vitellibacter vladivostokensis KMM 3516.</title>
        <authorList>
            <person name="Thevarajoo S."/>
            <person name="Selvaratnam C."/>
            <person name="Goh K.M."/>
            <person name="Chong C.S."/>
        </authorList>
    </citation>
    <scope>NUCLEOTIDE SEQUENCE [LARGE SCALE GENOMIC DNA]</scope>
    <source>
        <strain evidence="3 4">KMM 3516</strain>
    </source>
</reference>
<accession>A0ABR5DGA6</accession>
<keyword evidence="1" id="KW-0732">Signal</keyword>
<protein>
    <recommendedName>
        <fullName evidence="2">Secretion system C-terminal sorting domain-containing protein</fullName>
    </recommendedName>
</protein>
<evidence type="ECO:0000313" key="4">
    <source>
        <dbReference type="Proteomes" id="UP000033497"/>
    </source>
</evidence>
<dbReference type="SUPFAM" id="SSF82171">
    <property type="entry name" value="DPP6 N-terminal domain-like"/>
    <property type="match status" value="1"/>
</dbReference>
<feature type="domain" description="Secretion system C-terminal sorting" evidence="2">
    <location>
        <begin position="522"/>
        <end position="593"/>
    </location>
</feature>
<evidence type="ECO:0000259" key="2">
    <source>
        <dbReference type="Pfam" id="PF18962"/>
    </source>
</evidence>
<dbReference type="InterPro" id="IPR026444">
    <property type="entry name" value="Secre_tail"/>
</dbReference>
<comment type="caution">
    <text evidence="3">The sequence shown here is derived from an EMBL/GenBank/DDBJ whole genome shotgun (WGS) entry which is preliminary data.</text>
</comment>
<name>A0ABR5DGA6_9FLAO</name>
<dbReference type="Pfam" id="PF18962">
    <property type="entry name" value="Por_Secre_tail"/>
    <property type="match status" value="1"/>
</dbReference>
<evidence type="ECO:0000313" key="3">
    <source>
        <dbReference type="EMBL" id="KJJ37789.1"/>
    </source>
</evidence>
<dbReference type="Proteomes" id="UP000033497">
    <property type="component" value="Unassembled WGS sequence"/>
</dbReference>
<gene>
    <name evidence="3" type="ORF">MB09_12150</name>
</gene>
<evidence type="ECO:0000256" key="1">
    <source>
        <dbReference type="ARBA" id="ARBA00022729"/>
    </source>
</evidence>
<keyword evidence="4" id="KW-1185">Reference proteome</keyword>
<dbReference type="NCBIfam" id="NF045639">
    <property type="entry name" value="GCX_COOH"/>
    <property type="match status" value="1"/>
</dbReference>
<dbReference type="NCBIfam" id="TIGR04183">
    <property type="entry name" value="Por_Secre_tail"/>
    <property type="match status" value="1"/>
</dbReference>
<dbReference type="RefSeq" id="WP_045081184.1">
    <property type="nucleotide sequence ID" value="NZ_JSVU01000008.1"/>
</dbReference>
<dbReference type="InterPro" id="IPR055015">
    <property type="entry name" value="GCX_COOH"/>
</dbReference>
<sequence>MRTLNYRILLALIAIALQFSPIYGQRENDTWVFGQNKWIFDQNNSFSFSTLNNFISKYSTASISDRSSGQLLFFTNGIKIFDKNGNMMSNGNYLAGIPPGTNTMLDMFYEVEGYCGGGTGTNQGTLILPKVGSATNYLVFTNIATSFNECEAGAGYSEYFSFGIQYAEVNMSSALGNVISKNNVVLSNTTGAMTSTLGHDETYYWLVTNYQNSFYAYKVDSNGINMNNPTISSFSDASYANLKISPDGTYILGSDRHGIGADRILYDFNNSTGQVSNPLDFTSNNIYYSNPLGSKSSAEFSEDSNIIYFSISDFTIGGHIIRKGGIAMYNISTQELAGLTFQNNFSFPLIDDHHRINLQRAKNGKIYVIYNDIGTLEYSISIENDYWGVINSPNVWNANSDPISIINAPSSTNNGYMFPQLIPNLPFCVSDLTITEDVLSGENDEHSALNTITATNIIYSGAIAEYDAGVTVFLKPGFNAKSGSDFKAFIQGCTVPPIISEDGLTKSNENFDSQIEKVLILHPNPTSDLLNMKSEENMYSWEISNPYGIIQRSGSFKMIGAKNVEIDLSKLITGVYYVKVVFNDGEIITKTLIKE</sequence>
<organism evidence="3 4">
    <name type="scientific">Aequorivita vladivostokensis</name>
    <dbReference type="NCBI Taxonomy" id="171194"/>
    <lineage>
        <taxon>Bacteria</taxon>
        <taxon>Pseudomonadati</taxon>
        <taxon>Bacteroidota</taxon>
        <taxon>Flavobacteriia</taxon>
        <taxon>Flavobacteriales</taxon>
        <taxon>Flavobacteriaceae</taxon>
        <taxon>Aequorivita</taxon>
    </lineage>
</organism>